<organism evidence="3 4">
    <name type="scientific">Gracilibacillus salitolerans</name>
    <dbReference type="NCBI Taxonomy" id="2663022"/>
    <lineage>
        <taxon>Bacteria</taxon>
        <taxon>Bacillati</taxon>
        <taxon>Bacillota</taxon>
        <taxon>Bacilli</taxon>
        <taxon>Bacillales</taxon>
        <taxon>Bacillaceae</taxon>
        <taxon>Gracilibacillus</taxon>
    </lineage>
</organism>
<evidence type="ECO:0000313" key="4">
    <source>
        <dbReference type="Proteomes" id="UP000339690"/>
    </source>
</evidence>
<feature type="signal peptide" evidence="2">
    <location>
        <begin position="1"/>
        <end position="23"/>
    </location>
</feature>
<name>A0A5Q2TII9_9BACI</name>
<evidence type="ECO:0000313" key="3">
    <source>
        <dbReference type="EMBL" id="QGH33842.1"/>
    </source>
</evidence>
<dbReference type="Proteomes" id="UP000339690">
    <property type="component" value="Chromosome"/>
</dbReference>
<feature type="region of interest" description="Disordered" evidence="1">
    <location>
        <begin position="23"/>
        <end position="48"/>
    </location>
</feature>
<dbReference type="EMBL" id="CP045915">
    <property type="protein sequence ID" value="QGH33842.1"/>
    <property type="molecule type" value="Genomic_DNA"/>
</dbReference>
<sequence length="48" mass="5259">MKKKWLSLLAVAFLAFGGLTACAEDDESDTEDQTEETTTETSEDETAE</sequence>
<reference evidence="3 4" key="1">
    <citation type="submission" date="2019-11" db="EMBL/GenBank/DDBJ databases">
        <title>Gracilibacillus salitolerans sp. nov., a moderate halophile isolated from a saline soil in northwest China.</title>
        <authorList>
            <person name="Gan L."/>
        </authorList>
    </citation>
    <scope>NUCLEOTIDE SEQUENCE [LARGE SCALE GENOMIC DNA]</scope>
    <source>
        <strain evidence="3 4">SCU50</strain>
    </source>
</reference>
<feature type="chain" id="PRO_5024371133" evidence="2">
    <location>
        <begin position="24"/>
        <end position="48"/>
    </location>
</feature>
<evidence type="ECO:0000256" key="2">
    <source>
        <dbReference type="SAM" id="SignalP"/>
    </source>
</evidence>
<dbReference type="AlphaFoldDB" id="A0A5Q2TII9"/>
<dbReference type="KEGG" id="grc:GI584_07330"/>
<dbReference type="PROSITE" id="PS51257">
    <property type="entry name" value="PROKAR_LIPOPROTEIN"/>
    <property type="match status" value="1"/>
</dbReference>
<protein>
    <submittedName>
        <fullName evidence="3">Uncharacterized protein</fullName>
    </submittedName>
</protein>
<gene>
    <name evidence="3" type="ORF">GI584_07330</name>
</gene>
<dbReference type="RefSeq" id="WP_153790799.1">
    <property type="nucleotide sequence ID" value="NZ_CP045915.1"/>
</dbReference>
<accession>A0A5Q2TII9</accession>
<evidence type="ECO:0000256" key="1">
    <source>
        <dbReference type="SAM" id="MobiDB-lite"/>
    </source>
</evidence>
<proteinExistence type="predicted"/>
<keyword evidence="2" id="KW-0732">Signal</keyword>
<keyword evidence="4" id="KW-1185">Reference proteome</keyword>